<dbReference type="AlphaFoldDB" id="A0A1F6BVE9"/>
<protein>
    <recommendedName>
        <fullName evidence="4 5">Large ribosomal subunit protein uL4</fullName>
    </recommendedName>
</protein>
<comment type="function">
    <text evidence="5">Forms part of the polypeptide exit tunnel.</text>
</comment>
<evidence type="ECO:0000256" key="3">
    <source>
        <dbReference type="ARBA" id="ARBA00023274"/>
    </source>
</evidence>
<comment type="caution">
    <text evidence="7">The sequence shown here is derived from an EMBL/GenBank/DDBJ whole genome shotgun (WGS) entry which is preliminary data.</text>
</comment>
<dbReference type="PANTHER" id="PTHR10746">
    <property type="entry name" value="50S RIBOSOMAL PROTEIN L4"/>
    <property type="match status" value="1"/>
</dbReference>
<dbReference type="GO" id="GO:0006412">
    <property type="term" value="P:translation"/>
    <property type="evidence" value="ECO:0007669"/>
    <property type="project" value="UniProtKB-UniRule"/>
</dbReference>
<sequence>MLKADVYNKENKKVGTMELPERVFGVRWNPSLVHQVLVSQLANQRKTIADTKGRGEVRGGGRKPWKQKGTGRARVGSSRSPLWKGGGITFGPTNERNFSKKINKKMKRGALLSLLSKRWKDGEIKIIDAFAISEPKTKHMVAIMNTVITHEGKTLPSALLVTKTGNKGVLQAARNIPKSKTIYPGGMNIYDCASKKVVLFEKEAVEEFAEKVI</sequence>
<dbReference type="EMBL" id="MFKK01000018">
    <property type="protein sequence ID" value="OGG40798.1"/>
    <property type="molecule type" value="Genomic_DNA"/>
</dbReference>
<dbReference type="HAMAP" id="MF_01328_B">
    <property type="entry name" value="Ribosomal_uL4_B"/>
    <property type="match status" value="1"/>
</dbReference>
<keyword evidence="2 5" id="KW-0689">Ribosomal protein</keyword>
<dbReference type="Pfam" id="PF00573">
    <property type="entry name" value="Ribosomal_L4"/>
    <property type="match status" value="1"/>
</dbReference>
<evidence type="ECO:0000256" key="4">
    <source>
        <dbReference type="ARBA" id="ARBA00035244"/>
    </source>
</evidence>
<accession>A0A1F6BVE9</accession>
<dbReference type="GO" id="GO:0019843">
    <property type="term" value="F:rRNA binding"/>
    <property type="evidence" value="ECO:0007669"/>
    <property type="project" value="UniProtKB-UniRule"/>
</dbReference>
<dbReference type="Gene3D" id="3.40.1370.10">
    <property type="match status" value="1"/>
</dbReference>
<keyword evidence="3 5" id="KW-0687">Ribonucleoprotein</keyword>
<dbReference type="NCBIfam" id="TIGR03953">
    <property type="entry name" value="rplD_bact"/>
    <property type="match status" value="1"/>
</dbReference>
<keyword evidence="5" id="KW-0699">rRNA-binding</keyword>
<keyword evidence="5" id="KW-0694">RNA-binding</keyword>
<dbReference type="GO" id="GO:0005840">
    <property type="term" value="C:ribosome"/>
    <property type="evidence" value="ECO:0007669"/>
    <property type="project" value="UniProtKB-KW"/>
</dbReference>
<organism evidence="7 8">
    <name type="scientific">Candidatus Jorgensenbacteria bacterium RIFCSPLOWO2_01_FULL_45_25b</name>
    <dbReference type="NCBI Taxonomy" id="1798471"/>
    <lineage>
        <taxon>Bacteria</taxon>
        <taxon>Candidatus Joergenseniibacteriota</taxon>
    </lineage>
</organism>
<evidence type="ECO:0000256" key="6">
    <source>
        <dbReference type="SAM" id="MobiDB-lite"/>
    </source>
</evidence>
<evidence type="ECO:0000256" key="1">
    <source>
        <dbReference type="ARBA" id="ARBA00010528"/>
    </source>
</evidence>
<dbReference type="InterPro" id="IPR023574">
    <property type="entry name" value="Ribosomal_uL4_dom_sf"/>
</dbReference>
<dbReference type="InterPro" id="IPR013005">
    <property type="entry name" value="Ribosomal_uL4-like"/>
</dbReference>
<feature type="region of interest" description="Disordered" evidence="6">
    <location>
        <begin position="51"/>
        <end position="79"/>
    </location>
</feature>
<comment type="similarity">
    <text evidence="1 5">Belongs to the universal ribosomal protein uL4 family.</text>
</comment>
<feature type="compositionally biased region" description="Basic residues" evidence="6">
    <location>
        <begin position="60"/>
        <end position="71"/>
    </location>
</feature>
<dbReference type="Proteomes" id="UP000176996">
    <property type="component" value="Unassembled WGS sequence"/>
</dbReference>
<dbReference type="SUPFAM" id="SSF52166">
    <property type="entry name" value="Ribosomal protein L4"/>
    <property type="match status" value="1"/>
</dbReference>
<evidence type="ECO:0000313" key="7">
    <source>
        <dbReference type="EMBL" id="OGG40798.1"/>
    </source>
</evidence>
<comment type="subunit">
    <text evidence="5">Part of the 50S ribosomal subunit.</text>
</comment>
<dbReference type="PANTHER" id="PTHR10746:SF6">
    <property type="entry name" value="LARGE RIBOSOMAL SUBUNIT PROTEIN UL4M"/>
    <property type="match status" value="1"/>
</dbReference>
<reference evidence="7 8" key="1">
    <citation type="journal article" date="2016" name="Nat. Commun.">
        <title>Thousands of microbial genomes shed light on interconnected biogeochemical processes in an aquifer system.</title>
        <authorList>
            <person name="Anantharaman K."/>
            <person name="Brown C.T."/>
            <person name="Hug L.A."/>
            <person name="Sharon I."/>
            <person name="Castelle C.J."/>
            <person name="Probst A.J."/>
            <person name="Thomas B.C."/>
            <person name="Singh A."/>
            <person name="Wilkins M.J."/>
            <person name="Karaoz U."/>
            <person name="Brodie E.L."/>
            <person name="Williams K.H."/>
            <person name="Hubbard S.S."/>
            <person name="Banfield J.F."/>
        </authorList>
    </citation>
    <scope>NUCLEOTIDE SEQUENCE [LARGE SCALE GENOMIC DNA]</scope>
</reference>
<dbReference type="InterPro" id="IPR002136">
    <property type="entry name" value="Ribosomal_uL4"/>
</dbReference>
<comment type="function">
    <text evidence="5">One of the primary rRNA binding proteins, this protein initially binds near the 5'-end of the 23S rRNA. It is important during the early stages of 50S assembly. It makes multiple contacts with different domains of the 23S rRNA in the assembled 50S subunit and ribosome.</text>
</comment>
<dbReference type="STRING" id="1798471.A3A21_01030"/>
<dbReference type="GO" id="GO:1990904">
    <property type="term" value="C:ribonucleoprotein complex"/>
    <property type="evidence" value="ECO:0007669"/>
    <property type="project" value="UniProtKB-KW"/>
</dbReference>
<proteinExistence type="inferred from homology"/>
<evidence type="ECO:0000256" key="2">
    <source>
        <dbReference type="ARBA" id="ARBA00022980"/>
    </source>
</evidence>
<evidence type="ECO:0000256" key="5">
    <source>
        <dbReference type="HAMAP-Rule" id="MF_01328"/>
    </source>
</evidence>
<name>A0A1F6BVE9_9BACT</name>
<gene>
    <name evidence="5" type="primary">rplD</name>
    <name evidence="7" type="ORF">A3A21_01030</name>
</gene>
<dbReference type="GO" id="GO:0003735">
    <property type="term" value="F:structural constituent of ribosome"/>
    <property type="evidence" value="ECO:0007669"/>
    <property type="project" value="InterPro"/>
</dbReference>
<evidence type="ECO:0000313" key="8">
    <source>
        <dbReference type="Proteomes" id="UP000176996"/>
    </source>
</evidence>